<dbReference type="AlphaFoldDB" id="A0A7I8WL51"/>
<dbReference type="SMR" id="A0A7I8WL51"/>
<dbReference type="EMBL" id="CAJFCV020000003">
    <property type="protein sequence ID" value="CAG9105828.1"/>
    <property type="molecule type" value="Genomic_DNA"/>
</dbReference>
<sequence>MIQSQLPTQTPFIQIYDRLTECEIRDLHKVLGENKDAPRHVFKQEVDKFVSKLDPEFQRDYKRIEEEMEKLEIKEKEEKSKILSHNSQTSYGELAKALNDDPLSELQQIQLVHRITENIEPEIIQELKSSGIVIPRRAHTCGQPLCGQPVCGQIFCGQPLCGQPTFAASTGICGQPGTFAGRTRYKFTMFEVHCRLPSNSPFHEIYEQLNERELRGLYYLFEEKKKAPKYVYMQEVQDFISGLDPKIQEEFRRYNAKIEELEKEREERAKHLSHETQAVYNDMVKILRNDQISEEEQVQSVRKYAAHLEPAIIEELKSAGIIVPCDE</sequence>
<organism evidence="2 3">
    <name type="scientific">Bursaphelenchus xylophilus</name>
    <name type="common">Pinewood nematode worm</name>
    <name type="synonym">Aphelenchoides xylophilus</name>
    <dbReference type="NCBI Taxonomy" id="6326"/>
    <lineage>
        <taxon>Eukaryota</taxon>
        <taxon>Metazoa</taxon>
        <taxon>Ecdysozoa</taxon>
        <taxon>Nematoda</taxon>
        <taxon>Chromadorea</taxon>
        <taxon>Rhabditida</taxon>
        <taxon>Tylenchina</taxon>
        <taxon>Tylenchomorpha</taxon>
        <taxon>Aphelenchoidea</taxon>
        <taxon>Aphelenchoididae</taxon>
        <taxon>Bursaphelenchus</taxon>
    </lineage>
</organism>
<protein>
    <submittedName>
        <fullName evidence="2">(pine wood nematode) hypothetical protein</fullName>
    </submittedName>
</protein>
<dbReference type="Proteomes" id="UP000582659">
    <property type="component" value="Unassembled WGS sequence"/>
</dbReference>
<comment type="caution">
    <text evidence="2">The sequence shown here is derived from an EMBL/GenBank/DDBJ whole genome shotgun (WGS) entry which is preliminary data.</text>
</comment>
<accession>A0A7I8WL51</accession>
<keyword evidence="1" id="KW-0175">Coiled coil</keyword>
<keyword evidence="3" id="KW-1185">Reference proteome</keyword>
<evidence type="ECO:0000313" key="2">
    <source>
        <dbReference type="EMBL" id="CAD5220059.1"/>
    </source>
</evidence>
<feature type="coiled-coil region" evidence="1">
    <location>
        <begin position="54"/>
        <end position="81"/>
    </location>
</feature>
<gene>
    <name evidence="2" type="ORF">BXYJ_LOCUS5989</name>
</gene>
<evidence type="ECO:0000313" key="3">
    <source>
        <dbReference type="Proteomes" id="UP000659654"/>
    </source>
</evidence>
<reference evidence="2" key="1">
    <citation type="submission" date="2020-09" db="EMBL/GenBank/DDBJ databases">
        <authorList>
            <person name="Kikuchi T."/>
        </authorList>
    </citation>
    <scope>NUCLEOTIDE SEQUENCE</scope>
    <source>
        <strain evidence="2">Ka4C1</strain>
    </source>
</reference>
<evidence type="ECO:0000256" key="1">
    <source>
        <dbReference type="SAM" id="Coils"/>
    </source>
</evidence>
<name>A0A7I8WL51_BURXY</name>
<feature type="coiled-coil region" evidence="1">
    <location>
        <begin position="244"/>
        <end position="271"/>
    </location>
</feature>
<proteinExistence type="predicted"/>
<dbReference type="Proteomes" id="UP000659654">
    <property type="component" value="Unassembled WGS sequence"/>
</dbReference>
<dbReference type="EMBL" id="CAJFDI010000003">
    <property type="protein sequence ID" value="CAD5220059.1"/>
    <property type="molecule type" value="Genomic_DNA"/>
</dbReference>